<accession>A0A0E9PHA2</accession>
<evidence type="ECO:0000313" key="1">
    <source>
        <dbReference type="EMBL" id="JAH03450.1"/>
    </source>
</evidence>
<organism evidence="1">
    <name type="scientific">Anguilla anguilla</name>
    <name type="common">European freshwater eel</name>
    <name type="synonym">Muraena anguilla</name>
    <dbReference type="NCBI Taxonomy" id="7936"/>
    <lineage>
        <taxon>Eukaryota</taxon>
        <taxon>Metazoa</taxon>
        <taxon>Chordata</taxon>
        <taxon>Craniata</taxon>
        <taxon>Vertebrata</taxon>
        <taxon>Euteleostomi</taxon>
        <taxon>Actinopterygii</taxon>
        <taxon>Neopterygii</taxon>
        <taxon>Teleostei</taxon>
        <taxon>Anguilliformes</taxon>
        <taxon>Anguillidae</taxon>
        <taxon>Anguilla</taxon>
    </lineage>
</organism>
<name>A0A0E9PHA2_ANGAN</name>
<reference evidence="1" key="2">
    <citation type="journal article" date="2015" name="Fish Shellfish Immunol.">
        <title>Early steps in the European eel (Anguilla anguilla)-Vibrio vulnificus interaction in the gills: Role of the RtxA13 toxin.</title>
        <authorList>
            <person name="Callol A."/>
            <person name="Pajuelo D."/>
            <person name="Ebbesson L."/>
            <person name="Teles M."/>
            <person name="MacKenzie S."/>
            <person name="Amaro C."/>
        </authorList>
    </citation>
    <scope>NUCLEOTIDE SEQUENCE</scope>
</reference>
<sequence>MTVRFQILKSLVPKTLATQSVRAIFLHL</sequence>
<dbReference type="EMBL" id="GBXM01105127">
    <property type="protein sequence ID" value="JAH03450.1"/>
    <property type="molecule type" value="Transcribed_RNA"/>
</dbReference>
<protein>
    <submittedName>
        <fullName evidence="1">Uncharacterized protein</fullName>
    </submittedName>
</protein>
<proteinExistence type="predicted"/>
<reference evidence="1" key="1">
    <citation type="submission" date="2014-11" db="EMBL/GenBank/DDBJ databases">
        <authorList>
            <person name="Amaro Gonzalez C."/>
        </authorList>
    </citation>
    <scope>NUCLEOTIDE SEQUENCE</scope>
</reference>
<dbReference type="AlphaFoldDB" id="A0A0E9PHA2"/>